<name>A0ABR1QGE2_9PEZI</name>
<feature type="region of interest" description="Disordered" evidence="1">
    <location>
        <begin position="1"/>
        <end position="33"/>
    </location>
</feature>
<organism evidence="2 3">
    <name type="scientific">Apiospora aurea</name>
    <dbReference type="NCBI Taxonomy" id="335848"/>
    <lineage>
        <taxon>Eukaryota</taxon>
        <taxon>Fungi</taxon>
        <taxon>Dikarya</taxon>
        <taxon>Ascomycota</taxon>
        <taxon>Pezizomycotina</taxon>
        <taxon>Sordariomycetes</taxon>
        <taxon>Xylariomycetidae</taxon>
        <taxon>Amphisphaeriales</taxon>
        <taxon>Apiosporaceae</taxon>
        <taxon>Apiospora</taxon>
    </lineage>
</organism>
<feature type="region of interest" description="Disordered" evidence="1">
    <location>
        <begin position="287"/>
        <end position="308"/>
    </location>
</feature>
<dbReference type="Proteomes" id="UP001391051">
    <property type="component" value="Unassembled WGS sequence"/>
</dbReference>
<evidence type="ECO:0000313" key="3">
    <source>
        <dbReference type="Proteomes" id="UP001391051"/>
    </source>
</evidence>
<comment type="caution">
    <text evidence="2">The sequence shown here is derived from an EMBL/GenBank/DDBJ whole genome shotgun (WGS) entry which is preliminary data.</text>
</comment>
<proteinExistence type="predicted"/>
<evidence type="ECO:0000313" key="2">
    <source>
        <dbReference type="EMBL" id="KAK7955804.1"/>
    </source>
</evidence>
<keyword evidence="3" id="KW-1185">Reference proteome</keyword>
<gene>
    <name evidence="2" type="ORF">PG986_005026</name>
</gene>
<dbReference type="EMBL" id="JAQQWE010000004">
    <property type="protein sequence ID" value="KAK7955804.1"/>
    <property type="molecule type" value="Genomic_DNA"/>
</dbReference>
<sequence>MARPLYVDPDSGDWSHDGRDARRRRVASRAGPLGGPRRIGGLVVVAPVPHGRGRRAPAAAVAGRAAPDGVVVVHSLGAHAVDARRERGRRRRGQRVVVVLVVGPRERRHLVRLGPPRQPGPHGHRLDLQDVDGGRHGGRDGGGAADAAVGVLVPWEICACGGIFRAVTGEGIDRMSRIDGGSLRRAAHCFYDRTGPVRVLVPLRICPRARRRVSHRAARVARRHLVHPRRRRARHAVVAPVPPVVPQIVVRARPEVVGRGGRAGRQVRARGRLLHEARHPVQISRWSKDGPLQLPGGDEPTYHEDDKGMGAREKTLDKEGSAKCGGYSILPIFLRLSIRDIVLLATTFKEKKTPPVEEEIMVFYGWHKQNINKLAEPGSAIIVSTSLDERELRTSKIAGAYTNTNGMEGGGAGPVYNCLYGAPTLSNYLST</sequence>
<evidence type="ECO:0000256" key="1">
    <source>
        <dbReference type="SAM" id="MobiDB-lite"/>
    </source>
</evidence>
<accession>A0ABR1QGE2</accession>
<dbReference type="RefSeq" id="XP_066701110.1">
    <property type="nucleotide sequence ID" value="XM_066841248.1"/>
</dbReference>
<dbReference type="GeneID" id="92074310"/>
<protein>
    <submittedName>
        <fullName evidence="2">Uncharacterized protein</fullName>
    </submittedName>
</protein>
<reference evidence="2 3" key="1">
    <citation type="submission" date="2023-01" db="EMBL/GenBank/DDBJ databases">
        <title>Analysis of 21 Apiospora genomes using comparative genomics revels a genus with tremendous synthesis potential of carbohydrate active enzymes and secondary metabolites.</title>
        <authorList>
            <person name="Sorensen T."/>
        </authorList>
    </citation>
    <scope>NUCLEOTIDE SEQUENCE [LARGE SCALE GENOMIC DNA]</scope>
    <source>
        <strain evidence="2 3">CBS 24483</strain>
    </source>
</reference>